<sequence>MRLTLCALLILFLLPSCENNGRGGYGELDLTAYSIPVTIQAPDSATVQSQSLSGVIDDVLIKSPADRYAVQVLASDAATNDMARLKADQLELVRDNRYFARVVEEEPQGFIFENKIDTTSVYGFRYIIYRGDREIVFQNSFDGVFTLPEIESMYASVKPQETK</sequence>
<accession>A0A2S6I541</accession>
<dbReference type="EMBL" id="PTJC01000006">
    <property type="protein sequence ID" value="PPK86294.1"/>
    <property type="molecule type" value="Genomic_DNA"/>
</dbReference>
<proteinExistence type="predicted"/>
<evidence type="ECO:0000313" key="1">
    <source>
        <dbReference type="EMBL" id="PPK86294.1"/>
    </source>
</evidence>
<dbReference type="Proteomes" id="UP000237662">
    <property type="component" value="Unassembled WGS sequence"/>
</dbReference>
<dbReference type="RefSeq" id="WP_146088830.1">
    <property type="nucleotide sequence ID" value="NZ_PTJC01000006.1"/>
</dbReference>
<evidence type="ECO:0000313" key="2">
    <source>
        <dbReference type="Proteomes" id="UP000237662"/>
    </source>
</evidence>
<reference evidence="1 2" key="1">
    <citation type="submission" date="2018-02" db="EMBL/GenBank/DDBJ databases">
        <title>Genomic Encyclopedia of Archaeal and Bacterial Type Strains, Phase II (KMG-II): from individual species to whole genera.</title>
        <authorList>
            <person name="Goeker M."/>
        </authorList>
    </citation>
    <scope>NUCLEOTIDE SEQUENCE [LARGE SCALE GENOMIC DNA]</scope>
    <source>
        <strain evidence="1 2">DSM 29526</strain>
    </source>
</reference>
<comment type="caution">
    <text evidence="1">The sequence shown here is derived from an EMBL/GenBank/DDBJ whole genome shotgun (WGS) entry which is preliminary data.</text>
</comment>
<keyword evidence="2" id="KW-1185">Reference proteome</keyword>
<dbReference type="OrthoDB" id="1494142at2"/>
<name>A0A2S6I541_9BACT</name>
<protein>
    <submittedName>
        <fullName evidence="1">Uncharacterized protein</fullName>
    </submittedName>
</protein>
<gene>
    <name evidence="1" type="ORF">CLV84_3217</name>
</gene>
<organism evidence="1 2">
    <name type="scientific">Neolewinella xylanilytica</name>
    <dbReference type="NCBI Taxonomy" id="1514080"/>
    <lineage>
        <taxon>Bacteria</taxon>
        <taxon>Pseudomonadati</taxon>
        <taxon>Bacteroidota</taxon>
        <taxon>Saprospiria</taxon>
        <taxon>Saprospirales</taxon>
        <taxon>Lewinellaceae</taxon>
        <taxon>Neolewinella</taxon>
    </lineage>
</organism>
<dbReference type="AlphaFoldDB" id="A0A2S6I541"/>